<evidence type="ECO:0000313" key="2">
    <source>
        <dbReference type="EMBL" id="KAK4539975.1"/>
    </source>
</evidence>
<dbReference type="AlphaFoldDB" id="A0AAV9J4V9"/>
<reference evidence="2 3" key="1">
    <citation type="submission" date="2021-11" db="EMBL/GenBank/DDBJ databases">
        <title>Black yeast isolated from Biological Soil Crust.</title>
        <authorList>
            <person name="Kurbessoian T."/>
        </authorList>
    </citation>
    <scope>NUCLEOTIDE SEQUENCE [LARGE SCALE GENOMIC DNA]</scope>
    <source>
        <strain evidence="2 3">CCFEE 5522</strain>
    </source>
</reference>
<dbReference type="Proteomes" id="UP001324427">
    <property type="component" value="Unassembled WGS sequence"/>
</dbReference>
<dbReference type="EMBL" id="JAVFHQ010000078">
    <property type="protein sequence ID" value="KAK4539975.1"/>
    <property type="molecule type" value="Genomic_DNA"/>
</dbReference>
<accession>A0AAV9J4V9</accession>
<evidence type="ECO:0000256" key="1">
    <source>
        <dbReference type="SAM" id="MobiDB-lite"/>
    </source>
</evidence>
<name>A0AAV9J4V9_9PEZI</name>
<evidence type="ECO:0000313" key="3">
    <source>
        <dbReference type="Proteomes" id="UP001324427"/>
    </source>
</evidence>
<feature type="region of interest" description="Disordered" evidence="1">
    <location>
        <begin position="1"/>
        <end position="55"/>
    </location>
</feature>
<keyword evidence="3" id="KW-1185">Reference proteome</keyword>
<gene>
    <name evidence="2" type="ORF">LTR36_009945</name>
</gene>
<organism evidence="2 3">
    <name type="scientific">Oleoguttula mirabilis</name>
    <dbReference type="NCBI Taxonomy" id="1507867"/>
    <lineage>
        <taxon>Eukaryota</taxon>
        <taxon>Fungi</taxon>
        <taxon>Dikarya</taxon>
        <taxon>Ascomycota</taxon>
        <taxon>Pezizomycotina</taxon>
        <taxon>Dothideomycetes</taxon>
        <taxon>Dothideomycetidae</taxon>
        <taxon>Mycosphaerellales</taxon>
        <taxon>Teratosphaeriaceae</taxon>
        <taxon>Oleoguttula</taxon>
    </lineage>
</organism>
<feature type="region of interest" description="Disordered" evidence="1">
    <location>
        <begin position="107"/>
        <end position="129"/>
    </location>
</feature>
<feature type="compositionally biased region" description="Basic and acidic residues" evidence="1">
    <location>
        <begin position="1"/>
        <end position="19"/>
    </location>
</feature>
<protein>
    <submittedName>
        <fullName evidence="2">Uncharacterized protein</fullName>
    </submittedName>
</protein>
<feature type="compositionally biased region" description="Low complexity" evidence="1">
    <location>
        <begin position="23"/>
        <end position="38"/>
    </location>
</feature>
<comment type="caution">
    <text evidence="2">The sequence shown here is derived from an EMBL/GenBank/DDBJ whole genome shotgun (WGS) entry which is preliminary data.</text>
</comment>
<sequence length="129" mass="14027">MTANKDEVVKQGDGEKQKQEFPASSSGQSDAAGQGNAQKKTKPKQRAQARMAAAEDASNFRLPFGVQVGPVMRVEDVLAAKPGDPPLQYDDTLIQPTVAELLKHLKDTMEKQTGGRPVFGPERPPQKRM</sequence>
<proteinExistence type="predicted"/>